<evidence type="ECO:0000259" key="7">
    <source>
        <dbReference type="Pfam" id="PF00082"/>
    </source>
</evidence>
<dbReference type="EMBL" id="PXXO01000002">
    <property type="protein sequence ID" value="PSJ06778.1"/>
    <property type="molecule type" value="Genomic_DNA"/>
</dbReference>
<dbReference type="InterPro" id="IPR023827">
    <property type="entry name" value="Peptidase_S8_Asp-AS"/>
</dbReference>
<feature type="active site" description="Charge relay system" evidence="5">
    <location>
        <position position="216"/>
    </location>
</feature>
<dbReference type="Gene3D" id="3.40.50.200">
    <property type="entry name" value="Peptidase S8/S53 domain"/>
    <property type="match status" value="1"/>
</dbReference>
<keyword evidence="4 5" id="KW-0720">Serine protease</keyword>
<dbReference type="InterPro" id="IPR051048">
    <property type="entry name" value="Peptidase_S8/S53_subtilisin"/>
</dbReference>
<evidence type="ECO:0000256" key="4">
    <source>
        <dbReference type="ARBA" id="ARBA00022825"/>
    </source>
</evidence>
<evidence type="ECO:0000256" key="5">
    <source>
        <dbReference type="PROSITE-ProRule" id="PRU01240"/>
    </source>
</evidence>
<proteinExistence type="inferred from homology"/>
<organism evidence="8 9">
    <name type="scientific">Cyanobium usitatum str. Tous</name>
    <dbReference type="NCBI Taxonomy" id="2116684"/>
    <lineage>
        <taxon>Bacteria</taxon>
        <taxon>Bacillati</taxon>
        <taxon>Cyanobacteriota</taxon>
        <taxon>Cyanophyceae</taxon>
        <taxon>Synechococcales</taxon>
        <taxon>Prochlorococcaceae</taxon>
        <taxon>Cyanobium</taxon>
    </lineage>
</organism>
<dbReference type="PROSITE" id="PS00138">
    <property type="entry name" value="SUBTILASE_SER"/>
    <property type="match status" value="1"/>
</dbReference>
<dbReference type="PROSITE" id="PS00136">
    <property type="entry name" value="SUBTILASE_ASP"/>
    <property type="match status" value="1"/>
</dbReference>
<keyword evidence="2 5" id="KW-0645">Protease</keyword>
<keyword evidence="9" id="KW-1185">Reference proteome</keyword>
<dbReference type="PANTHER" id="PTHR43399">
    <property type="entry name" value="SUBTILISIN-RELATED"/>
    <property type="match status" value="1"/>
</dbReference>
<accession>A0A2P7MZW1</accession>
<evidence type="ECO:0000313" key="9">
    <source>
        <dbReference type="Proteomes" id="UP000243002"/>
    </source>
</evidence>
<protein>
    <recommendedName>
        <fullName evidence="7">Peptidase S8/S53 domain-containing protein</fullName>
    </recommendedName>
</protein>
<dbReference type="InterPro" id="IPR036852">
    <property type="entry name" value="Peptidase_S8/S53_dom_sf"/>
</dbReference>
<dbReference type="PANTHER" id="PTHR43399:SF4">
    <property type="entry name" value="CELL WALL-ASSOCIATED PROTEASE"/>
    <property type="match status" value="1"/>
</dbReference>
<comment type="similarity">
    <text evidence="1 5 6">Belongs to the peptidase S8 family.</text>
</comment>
<dbReference type="AlphaFoldDB" id="A0A2P7MZW1"/>
<dbReference type="PROSITE" id="PS51892">
    <property type="entry name" value="SUBTILASE"/>
    <property type="match status" value="1"/>
</dbReference>
<gene>
    <name evidence="8" type="ORF">C7K55_01935</name>
</gene>
<name>A0A2P7MZW1_9CYAN</name>
<dbReference type="InterPro" id="IPR000209">
    <property type="entry name" value="Peptidase_S8/S53_dom"/>
</dbReference>
<keyword evidence="3 5" id="KW-0378">Hydrolase</keyword>
<feature type="active site" description="Charge relay system" evidence="5">
    <location>
        <position position="386"/>
    </location>
</feature>
<dbReference type="Proteomes" id="UP000243002">
    <property type="component" value="Unassembled WGS sequence"/>
</dbReference>
<dbReference type="SUPFAM" id="SSF52743">
    <property type="entry name" value="Subtilisin-like"/>
    <property type="match status" value="1"/>
</dbReference>
<dbReference type="RefSeq" id="WP_106501749.1">
    <property type="nucleotide sequence ID" value="NZ_PXXO01000002.1"/>
</dbReference>
<dbReference type="InterPro" id="IPR015500">
    <property type="entry name" value="Peptidase_S8_subtilisin-rel"/>
</dbReference>
<sequence>MNSEFTPPSEAETTGRFIVTFREEASTEAIATLENRAGIRSADLLRSGDFAESGIDMDHVPAEGGAVLGNLGMAVVNVPPDAAGMLAMEAGEDSAILSVEPEGVVYALSELRAFSLDYMRGFRDCAQSLYTSAATTPPGGEEYADLIEAAGFVDSPSHTWGLIATRSAISRLTGQGIKVAVLDTGLFLAHPDFIGRSVVSRSFIPGVVSANDGHGHGTHCTGTACGAFKPAVGPRYGIAHKANIFIGKVLSDQGSGVDGGILAGIDWAIANKCHVISMSLGANVPTTTTFYETAGQRALNAGSLIVAAAGNNANRSAGNFGFVGRPSNSRTFMAVGALDGNLRMANFSARDTARVAGSAVDIAAPGVAVYSSWPMPTRYRAISGTSMATPHVAGIAALWAQATGARGAALWLRLIANSRALSLPIVDVGRGLVQAP</sequence>
<dbReference type="InterPro" id="IPR022398">
    <property type="entry name" value="Peptidase_S8_His-AS"/>
</dbReference>
<evidence type="ECO:0000313" key="8">
    <source>
        <dbReference type="EMBL" id="PSJ06778.1"/>
    </source>
</evidence>
<feature type="domain" description="Peptidase S8/S53" evidence="7">
    <location>
        <begin position="174"/>
        <end position="403"/>
    </location>
</feature>
<dbReference type="GO" id="GO:0004252">
    <property type="term" value="F:serine-type endopeptidase activity"/>
    <property type="evidence" value="ECO:0007669"/>
    <property type="project" value="UniProtKB-UniRule"/>
</dbReference>
<comment type="caution">
    <text evidence="8">The sequence shown here is derived from an EMBL/GenBank/DDBJ whole genome shotgun (WGS) entry which is preliminary data.</text>
</comment>
<evidence type="ECO:0000256" key="6">
    <source>
        <dbReference type="RuleBase" id="RU003355"/>
    </source>
</evidence>
<dbReference type="OrthoDB" id="9798386at2"/>
<dbReference type="InterPro" id="IPR023828">
    <property type="entry name" value="Peptidase_S8_Ser-AS"/>
</dbReference>
<feature type="active site" description="Charge relay system" evidence="5">
    <location>
        <position position="183"/>
    </location>
</feature>
<reference evidence="8 9" key="1">
    <citation type="journal article" date="2018" name="Environ. Microbiol.">
        <title>Ecological and genomic features of two widespread freshwater picocyanobacteria.</title>
        <authorList>
            <person name="Cabello-Yeves P.J."/>
            <person name="Picazo A."/>
            <person name="Camacho A."/>
            <person name="Callieri C."/>
            <person name="Rosselli R."/>
            <person name="Roda-Garcia J.J."/>
            <person name="Coutinho F.H."/>
            <person name="Rodriguez-Valera F."/>
        </authorList>
    </citation>
    <scope>NUCLEOTIDE SEQUENCE [LARGE SCALE GENOMIC DNA]</scope>
    <source>
        <strain evidence="8 9">Tous</strain>
    </source>
</reference>
<evidence type="ECO:0000256" key="2">
    <source>
        <dbReference type="ARBA" id="ARBA00022670"/>
    </source>
</evidence>
<dbReference type="Pfam" id="PF00082">
    <property type="entry name" value="Peptidase_S8"/>
    <property type="match status" value="1"/>
</dbReference>
<dbReference type="PROSITE" id="PS00137">
    <property type="entry name" value="SUBTILASE_HIS"/>
    <property type="match status" value="1"/>
</dbReference>
<dbReference type="PRINTS" id="PR00723">
    <property type="entry name" value="SUBTILISIN"/>
</dbReference>
<dbReference type="GO" id="GO:0006508">
    <property type="term" value="P:proteolysis"/>
    <property type="evidence" value="ECO:0007669"/>
    <property type="project" value="UniProtKB-KW"/>
</dbReference>
<evidence type="ECO:0000256" key="3">
    <source>
        <dbReference type="ARBA" id="ARBA00022801"/>
    </source>
</evidence>
<evidence type="ECO:0000256" key="1">
    <source>
        <dbReference type="ARBA" id="ARBA00011073"/>
    </source>
</evidence>